<keyword evidence="16" id="KW-1185">Reference proteome</keyword>
<keyword evidence="5 13" id="KW-0349">Heme</keyword>
<keyword evidence="12" id="KW-0472">Membrane</keyword>
<dbReference type="OrthoDB" id="1470350at2759"/>
<evidence type="ECO:0000256" key="1">
    <source>
        <dbReference type="ARBA" id="ARBA00001971"/>
    </source>
</evidence>
<dbReference type="PROSITE" id="PS00086">
    <property type="entry name" value="CYTOCHROME_P450"/>
    <property type="match status" value="1"/>
</dbReference>
<keyword evidence="11 14" id="KW-0503">Monooxygenase</keyword>
<gene>
    <name evidence="15" type="ORF">K435DRAFT_778582</name>
</gene>
<comment type="similarity">
    <text evidence="4 14">Belongs to the cytochrome P450 family.</text>
</comment>
<dbReference type="PRINTS" id="PR00385">
    <property type="entry name" value="P450"/>
</dbReference>
<dbReference type="Pfam" id="PF00067">
    <property type="entry name" value="p450"/>
    <property type="match status" value="1"/>
</dbReference>
<dbReference type="Gene3D" id="1.10.630.10">
    <property type="entry name" value="Cytochrome P450"/>
    <property type="match status" value="1"/>
</dbReference>
<evidence type="ECO:0000313" key="16">
    <source>
        <dbReference type="Proteomes" id="UP000297245"/>
    </source>
</evidence>
<dbReference type="Proteomes" id="UP000297245">
    <property type="component" value="Unassembled WGS sequence"/>
</dbReference>
<reference evidence="15 16" key="1">
    <citation type="journal article" date="2019" name="Nat. Ecol. Evol.">
        <title>Megaphylogeny resolves global patterns of mushroom evolution.</title>
        <authorList>
            <person name="Varga T."/>
            <person name="Krizsan K."/>
            <person name="Foldi C."/>
            <person name="Dima B."/>
            <person name="Sanchez-Garcia M."/>
            <person name="Sanchez-Ramirez S."/>
            <person name="Szollosi G.J."/>
            <person name="Szarkandi J.G."/>
            <person name="Papp V."/>
            <person name="Albert L."/>
            <person name="Andreopoulos W."/>
            <person name="Angelini C."/>
            <person name="Antonin V."/>
            <person name="Barry K.W."/>
            <person name="Bougher N.L."/>
            <person name="Buchanan P."/>
            <person name="Buyck B."/>
            <person name="Bense V."/>
            <person name="Catcheside P."/>
            <person name="Chovatia M."/>
            <person name="Cooper J."/>
            <person name="Damon W."/>
            <person name="Desjardin D."/>
            <person name="Finy P."/>
            <person name="Geml J."/>
            <person name="Haridas S."/>
            <person name="Hughes K."/>
            <person name="Justo A."/>
            <person name="Karasinski D."/>
            <person name="Kautmanova I."/>
            <person name="Kiss B."/>
            <person name="Kocsube S."/>
            <person name="Kotiranta H."/>
            <person name="LaButti K.M."/>
            <person name="Lechner B.E."/>
            <person name="Liimatainen K."/>
            <person name="Lipzen A."/>
            <person name="Lukacs Z."/>
            <person name="Mihaltcheva S."/>
            <person name="Morgado L.N."/>
            <person name="Niskanen T."/>
            <person name="Noordeloos M.E."/>
            <person name="Ohm R.A."/>
            <person name="Ortiz-Santana B."/>
            <person name="Ovrebo C."/>
            <person name="Racz N."/>
            <person name="Riley R."/>
            <person name="Savchenko A."/>
            <person name="Shiryaev A."/>
            <person name="Soop K."/>
            <person name="Spirin V."/>
            <person name="Szebenyi C."/>
            <person name="Tomsovsky M."/>
            <person name="Tulloss R.E."/>
            <person name="Uehling J."/>
            <person name="Grigoriev I.V."/>
            <person name="Vagvolgyi C."/>
            <person name="Papp T."/>
            <person name="Martin F.M."/>
            <person name="Miettinen O."/>
            <person name="Hibbett D.S."/>
            <person name="Nagy L.G."/>
        </authorList>
    </citation>
    <scope>NUCLEOTIDE SEQUENCE [LARGE SCALE GENOMIC DNA]</scope>
    <source>
        <strain evidence="15 16">CBS 962.96</strain>
    </source>
</reference>
<proteinExistence type="inferred from homology"/>
<dbReference type="InterPro" id="IPR036396">
    <property type="entry name" value="Cyt_P450_sf"/>
</dbReference>
<keyword evidence="9 14" id="KW-0560">Oxidoreductase</keyword>
<evidence type="ECO:0000256" key="4">
    <source>
        <dbReference type="ARBA" id="ARBA00010617"/>
    </source>
</evidence>
<sequence>MATQLLWTLGLGVLVVWAVRTWIQYSALTGKAYIRRLRGLTTFFANVSYVSAVLRSSSTLCLGHSQIWFNIRRWYETSGWDVSAAISLFPRVKVAYFVSDPTLSKEITSSRTEYPKSTEQYDVLRFFGRNIVTEEGEEWKKYKKICAPAFSERNNRLVWDYTLRIISDFFEEVWLLDKVPNDTEVVIEDFKIPSTQFTLRILVAAAFGQLLPWKNVNTSYTSFSNPSPEIKLPPEAETLGPENQTVVTSPEELAIEEIFEIISQDLVLKLVIPDWLLRNAEWAFMPFGNLRNRAIKVRKAFEGLRLYMQNIITARTNGVTSSDSSLLPSDSGKGADLFSNLIEANENDGALDDGQVWDPELGEYVDADAYKSLGNRTKTADNANTKLTDVELMGNIFIFLLGGHETTAHTVCYALALLALYQDEQEKLFQHIISVCPDGQMPTYEDLPRLTRTMAVMQETLRLYPPVIGIPKKAANDTSFTTKNPITEEKLTIPIEKGTQFVLHVLGVHYNPHYWNDPTRFNPDRFMPGSNWPRDAFLPFSAGARSCLGKRFAEVESVAIISLLILKYKVRVKEEEQFNNETFEERKERVLNTDNGLTLTPVRVPLVFTQRE</sequence>
<evidence type="ECO:0000256" key="14">
    <source>
        <dbReference type="RuleBase" id="RU000461"/>
    </source>
</evidence>
<dbReference type="PANTHER" id="PTHR24305">
    <property type="entry name" value="CYTOCHROME P450"/>
    <property type="match status" value="1"/>
</dbReference>
<accession>A0A4S8M2E9</accession>
<evidence type="ECO:0000256" key="13">
    <source>
        <dbReference type="PIRSR" id="PIRSR602401-1"/>
    </source>
</evidence>
<evidence type="ECO:0000256" key="3">
    <source>
        <dbReference type="ARBA" id="ARBA00004721"/>
    </source>
</evidence>
<evidence type="ECO:0000256" key="9">
    <source>
        <dbReference type="ARBA" id="ARBA00023002"/>
    </source>
</evidence>
<keyword evidence="7 13" id="KW-0479">Metal-binding</keyword>
<comment type="cofactor">
    <cofactor evidence="1 13">
        <name>heme</name>
        <dbReference type="ChEBI" id="CHEBI:30413"/>
    </cofactor>
</comment>
<dbReference type="InterPro" id="IPR002401">
    <property type="entry name" value="Cyt_P450_E_grp-I"/>
</dbReference>
<evidence type="ECO:0000256" key="12">
    <source>
        <dbReference type="ARBA" id="ARBA00023136"/>
    </source>
</evidence>
<evidence type="ECO:0000256" key="6">
    <source>
        <dbReference type="ARBA" id="ARBA00022692"/>
    </source>
</evidence>
<dbReference type="SUPFAM" id="SSF48264">
    <property type="entry name" value="Cytochrome P450"/>
    <property type="match status" value="1"/>
</dbReference>
<evidence type="ECO:0000256" key="7">
    <source>
        <dbReference type="ARBA" id="ARBA00022723"/>
    </source>
</evidence>
<evidence type="ECO:0000256" key="8">
    <source>
        <dbReference type="ARBA" id="ARBA00022989"/>
    </source>
</evidence>
<comment type="subcellular location">
    <subcellularLocation>
        <location evidence="2">Membrane</location>
    </subcellularLocation>
</comment>
<dbReference type="InterPro" id="IPR050121">
    <property type="entry name" value="Cytochrome_P450_monoxygenase"/>
</dbReference>
<dbReference type="GO" id="GO:0004497">
    <property type="term" value="F:monooxygenase activity"/>
    <property type="evidence" value="ECO:0007669"/>
    <property type="project" value="UniProtKB-KW"/>
</dbReference>
<name>A0A4S8M2E9_DENBC</name>
<keyword evidence="10 13" id="KW-0408">Iron</keyword>
<dbReference type="GO" id="GO:0016020">
    <property type="term" value="C:membrane"/>
    <property type="evidence" value="ECO:0007669"/>
    <property type="project" value="UniProtKB-SubCell"/>
</dbReference>
<organism evidence="15 16">
    <name type="scientific">Dendrothele bispora (strain CBS 962.96)</name>
    <dbReference type="NCBI Taxonomy" id="1314807"/>
    <lineage>
        <taxon>Eukaryota</taxon>
        <taxon>Fungi</taxon>
        <taxon>Dikarya</taxon>
        <taxon>Basidiomycota</taxon>
        <taxon>Agaricomycotina</taxon>
        <taxon>Agaricomycetes</taxon>
        <taxon>Agaricomycetidae</taxon>
        <taxon>Agaricales</taxon>
        <taxon>Agaricales incertae sedis</taxon>
        <taxon>Dendrothele</taxon>
    </lineage>
</organism>
<evidence type="ECO:0000256" key="10">
    <source>
        <dbReference type="ARBA" id="ARBA00023004"/>
    </source>
</evidence>
<protein>
    <submittedName>
        <fullName evidence="15">Cytochrome P450</fullName>
    </submittedName>
</protein>
<feature type="binding site" description="axial binding residue" evidence="13">
    <location>
        <position position="547"/>
    </location>
    <ligand>
        <name>heme</name>
        <dbReference type="ChEBI" id="CHEBI:30413"/>
    </ligand>
    <ligandPart>
        <name>Fe</name>
        <dbReference type="ChEBI" id="CHEBI:18248"/>
    </ligandPart>
</feature>
<keyword evidence="8" id="KW-1133">Transmembrane helix</keyword>
<dbReference type="GO" id="GO:0005506">
    <property type="term" value="F:iron ion binding"/>
    <property type="evidence" value="ECO:0007669"/>
    <property type="project" value="InterPro"/>
</dbReference>
<keyword evidence="6" id="KW-0812">Transmembrane</keyword>
<dbReference type="EMBL" id="ML179180">
    <property type="protein sequence ID" value="THU96276.1"/>
    <property type="molecule type" value="Genomic_DNA"/>
</dbReference>
<dbReference type="GO" id="GO:0016705">
    <property type="term" value="F:oxidoreductase activity, acting on paired donors, with incorporation or reduction of molecular oxygen"/>
    <property type="evidence" value="ECO:0007669"/>
    <property type="project" value="InterPro"/>
</dbReference>
<comment type="pathway">
    <text evidence="3">Secondary metabolite biosynthesis; terpenoid biosynthesis.</text>
</comment>
<evidence type="ECO:0000256" key="11">
    <source>
        <dbReference type="ARBA" id="ARBA00023033"/>
    </source>
</evidence>
<evidence type="ECO:0000313" key="15">
    <source>
        <dbReference type="EMBL" id="THU96276.1"/>
    </source>
</evidence>
<dbReference type="PANTHER" id="PTHR24305:SF166">
    <property type="entry name" value="CYTOCHROME P450 12A4, MITOCHONDRIAL-RELATED"/>
    <property type="match status" value="1"/>
</dbReference>
<dbReference type="GO" id="GO:0020037">
    <property type="term" value="F:heme binding"/>
    <property type="evidence" value="ECO:0007669"/>
    <property type="project" value="InterPro"/>
</dbReference>
<dbReference type="PRINTS" id="PR00463">
    <property type="entry name" value="EP450I"/>
</dbReference>
<evidence type="ECO:0000256" key="5">
    <source>
        <dbReference type="ARBA" id="ARBA00022617"/>
    </source>
</evidence>
<dbReference type="InterPro" id="IPR017972">
    <property type="entry name" value="Cyt_P450_CS"/>
</dbReference>
<dbReference type="InterPro" id="IPR001128">
    <property type="entry name" value="Cyt_P450"/>
</dbReference>
<evidence type="ECO:0000256" key="2">
    <source>
        <dbReference type="ARBA" id="ARBA00004370"/>
    </source>
</evidence>
<dbReference type="AlphaFoldDB" id="A0A4S8M2E9"/>